<protein>
    <submittedName>
        <fullName evidence="2">Uncharacterized protein</fullName>
    </submittedName>
</protein>
<feature type="compositionally biased region" description="Low complexity" evidence="1">
    <location>
        <begin position="96"/>
        <end position="110"/>
    </location>
</feature>
<dbReference type="EMBL" id="JAULSU010000005">
    <property type="protein sequence ID" value="KAK0617258.1"/>
    <property type="molecule type" value="Genomic_DNA"/>
</dbReference>
<proteinExistence type="predicted"/>
<accession>A0AA40BXJ2</accession>
<organism evidence="2 3">
    <name type="scientific">Immersiella caudata</name>
    <dbReference type="NCBI Taxonomy" id="314043"/>
    <lineage>
        <taxon>Eukaryota</taxon>
        <taxon>Fungi</taxon>
        <taxon>Dikarya</taxon>
        <taxon>Ascomycota</taxon>
        <taxon>Pezizomycotina</taxon>
        <taxon>Sordariomycetes</taxon>
        <taxon>Sordariomycetidae</taxon>
        <taxon>Sordariales</taxon>
        <taxon>Lasiosphaeriaceae</taxon>
        <taxon>Immersiella</taxon>
    </lineage>
</organism>
<comment type="caution">
    <text evidence="2">The sequence shown here is derived from an EMBL/GenBank/DDBJ whole genome shotgun (WGS) entry which is preliminary data.</text>
</comment>
<sequence length="317" mass="34833">MIDFIADEPDRELCDGSEEYVPSEEQDEQAVGGQHEKPDGELDGALTNAHEPGLEIIGTQRDLFQKAFDWILELRQADNRLKVATEELEKRIEEASNNPSTSPRGTSPRPQLELASSHAKRKSCCLEPHRPRKKRSMSIQARRASWLRTRNPTAATPCTGRRFRPNRAKKALPTSFDDIESQSDDVIMAVTREEKTAQGSGNTSELTGPAIQTNEIAGSTGFHSSSSWSPEPDGSREAAPMTDFGPDLLEADPLAATSIWASSVSLEQESSNEGDIAEWDTLEPTDSPPQVTSESTGQQEVATSTWLGTFHRKIFGL</sequence>
<keyword evidence="3" id="KW-1185">Reference proteome</keyword>
<feature type="compositionally biased region" description="Acidic residues" evidence="1">
    <location>
        <begin position="270"/>
        <end position="283"/>
    </location>
</feature>
<evidence type="ECO:0000256" key="1">
    <source>
        <dbReference type="SAM" id="MobiDB-lite"/>
    </source>
</evidence>
<gene>
    <name evidence="2" type="ORF">B0T14DRAFT_263549</name>
</gene>
<feature type="region of interest" description="Disordered" evidence="1">
    <location>
        <begin position="1"/>
        <end position="53"/>
    </location>
</feature>
<evidence type="ECO:0000313" key="3">
    <source>
        <dbReference type="Proteomes" id="UP001175000"/>
    </source>
</evidence>
<dbReference type="Proteomes" id="UP001175000">
    <property type="component" value="Unassembled WGS sequence"/>
</dbReference>
<evidence type="ECO:0000313" key="2">
    <source>
        <dbReference type="EMBL" id="KAK0617258.1"/>
    </source>
</evidence>
<name>A0AA40BXJ2_9PEZI</name>
<feature type="region of interest" description="Disordered" evidence="1">
    <location>
        <begin position="264"/>
        <end position="303"/>
    </location>
</feature>
<dbReference type="AlphaFoldDB" id="A0AA40BXJ2"/>
<feature type="region of interest" description="Disordered" evidence="1">
    <location>
        <begin position="216"/>
        <end position="248"/>
    </location>
</feature>
<feature type="region of interest" description="Disordered" evidence="1">
    <location>
        <begin position="91"/>
        <end position="141"/>
    </location>
</feature>
<feature type="compositionally biased region" description="Acidic residues" evidence="1">
    <location>
        <begin position="1"/>
        <end position="28"/>
    </location>
</feature>
<feature type="compositionally biased region" description="Polar residues" evidence="1">
    <location>
        <begin position="288"/>
        <end position="303"/>
    </location>
</feature>
<reference evidence="2" key="1">
    <citation type="submission" date="2023-06" db="EMBL/GenBank/DDBJ databases">
        <title>Genome-scale phylogeny and comparative genomics of the fungal order Sordariales.</title>
        <authorList>
            <consortium name="Lawrence Berkeley National Laboratory"/>
            <person name="Hensen N."/>
            <person name="Bonometti L."/>
            <person name="Westerberg I."/>
            <person name="Brannstrom I.O."/>
            <person name="Guillou S."/>
            <person name="Cros-Aarteil S."/>
            <person name="Calhoun S."/>
            <person name="Haridas S."/>
            <person name="Kuo A."/>
            <person name="Mondo S."/>
            <person name="Pangilinan J."/>
            <person name="Riley R."/>
            <person name="Labutti K."/>
            <person name="Andreopoulos B."/>
            <person name="Lipzen A."/>
            <person name="Chen C."/>
            <person name="Yanf M."/>
            <person name="Daum C."/>
            <person name="Ng V."/>
            <person name="Clum A."/>
            <person name="Steindorff A."/>
            <person name="Ohm R."/>
            <person name="Martin F."/>
            <person name="Silar P."/>
            <person name="Natvig D."/>
            <person name="Lalanne C."/>
            <person name="Gautier V."/>
            <person name="Ament-Velasquez S.L."/>
            <person name="Kruys A."/>
            <person name="Hutchinson M.I."/>
            <person name="Powell A.J."/>
            <person name="Barry K."/>
            <person name="Miller A.N."/>
            <person name="Grigoriev I.V."/>
            <person name="Debuchy R."/>
            <person name="Gladieux P."/>
            <person name="Thoren M.H."/>
            <person name="Johannesson H."/>
        </authorList>
    </citation>
    <scope>NUCLEOTIDE SEQUENCE</scope>
    <source>
        <strain evidence="2">CBS 606.72</strain>
    </source>
</reference>